<proteinExistence type="predicted"/>
<evidence type="ECO:0000313" key="1">
    <source>
        <dbReference type="EMBL" id="AXI01976.1"/>
    </source>
</evidence>
<dbReference type="Proteomes" id="UP000253940">
    <property type="component" value="Chromosome"/>
</dbReference>
<dbReference type="GO" id="GO:0000271">
    <property type="term" value="P:polysaccharide biosynthetic process"/>
    <property type="evidence" value="ECO:0007669"/>
    <property type="project" value="InterPro"/>
</dbReference>
<name>A0A345P3W7_9GAMM</name>
<dbReference type="Pfam" id="PF05159">
    <property type="entry name" value="Capsule_synth"/>
    <property type="match status" value="1"/>
</dbReference>
<protein>
    <submittedName>
        <fullName evidence="1">Capsular biosynthesis protein</fullName>
    </submittedName>
</protein>
<dbReference type="OrthoDB" id="9794206at2"/>
<keyword evidence="2" id="KW-1185">Reference proteome</keyword>
<reference evidence="1 2" key="1">
    <citation type="submission" date="2018-07" db="EMBL/GenBank/DDBJ databases">
        <title>Genome sequencing of Moraxellaceae gen. HYN0046.</title>
        <authorList>
            <person name="Kim M."/>
            <person name="Yi H."/>
        </authorList>
    </citation>
    <scope>NUCLEOTIDE SEQUENCE [LARGE SCALE GENOMIC DNA]</scope>
    <source>
        <strain evidence="1 2">HYN0046</strain>
    </source>
</reference>
<dbReference type="InterPro" id="IPR007833">
    <property type="entry name" value="Capsule_polysaccharide_synth"/>
</dbReference>
<accession>A0A345P3W7</accession>
<dbReference type="EMBL" id="CP031222">
    <property type="protein sequence ID" value="AXI01976.1"/>
    <property type="molecule type" value="Genomic_DNA"/>
</dbReference>
<dbReference type="CDD" id="cd16441">
    <property type="entry name" value="beta_Kdo_transferase_KpsS"/>
    <property type="match status" value="1"/>
</dbReference>
<evidence type="ECO:0000313" key="2">
    <source>
        <dbReference type="Proteomes" id="UP000253940"/>
    </source>
</evidence>
<organism evidence="1 2">
    <name type="scientific">Aquirhabdus parva</name>
    <dbReference type="NCBI Taxonomy" id="2283318"/>
    <lineage>
        <taxon>Bacteria</taxon>
        <taxon>Pseudomonadati</taxon>
        <taxon>Pseudomonadota</taxon>
        <taxon>Gammaproteobacteria</taxon>
        <taxon>Moraxellales</taxon>
        <taxon>Moraxellaceae</taxon>
        <taxon>Aquirhabdus</taxon>
    </lineage>
</organism>
<dbReference type="KEGG" id="mbah:HYN46_03295"/>
<sequence length="404" mass="47142">MPTKVKIIIMILDQLGSAKKILMLQGPFGPFFHSIANKLDQAGYSVTKVNLNAGDTWYFPKGIDYTGKIEDWSEWLTKLIQEYQIEAIMVFSDARIYHRIAHEVALRLGVLFLVFEEGYLRPNWITLEPWGVNAHSTLSRNPEDYTVEPPPPPPEHYIPDHFSYRAKLAMWYYFITWLFQWKYPGYKHHREISWAEPRRWIVGGFRKVWYKWRQRDVLNLLRNNWSGRIFLMPLQVHNDSQLWLHGGHAMETYIEETMASFAEHAPLDNVLVIKHHPLDRAYRNYIGLIKTLTHRFNLQGRVFYVHDIHLPSLFPILKGTVTVNSSVGMTSVEEGVPVKTLGKAIYNIVGLTHQGDLNSFWNDPQSVDQALSKRYRGWLIAKCQLQGAVYLPELLVDPRAFRIK</sequence>
<dbReference type="AlphaFoldDB" id="A0A345P3W7"/>
<gene>
    <name evidence="1" type="ORF">HYN46_03295</name>
</gene>
<dbReference type="GO" id="GO:0015774">
    <property type="term" value="P:polysaccharide transport"/>
    <property type="evidence" value="ECO:0007669"/>
    <property type="project" value="InterPro"/>
</dbReference>